<name>A0AAD6MXJ1_9EURO</name>
<accession>A0AAD6MXJ1</accession>
<keyword evidence="2" id="KW-1185">Reference proteome</keyword>
<gene>
    <name evidence="1" type="ORF">N7493_004727</name>
</gene>
<comment type="caution">
    <text evidence="1">The sequence shown here is derived from an EMBL/GenBank/DDBJ whole genome shotgun (WGS) entry which is preliminary data.</text>
</comment>
<dbReference type="AlphaFoldDB" id="A0AAD6MXJ1"/>
<proteinExistence type="predicted"/>
<evidence type="ECO:0000313" key="2">
    <source>
        <dbReference type="Proteomes" id="UP001215712"/>
    </source>
</evidence>
<protein>
    <submittedName>
        <fullName evidence="1">Uncharacterized protein</fullName>
    </submittedName>
</protein>
<sequence>MPDTLYTKLRKLDDKAALVFAAALDCNEGKITPQQLQRTAETSAWESEHLLDGLYFHARNLKVPGAGVIFTKNSNPGDRFLAEVKKSWMEPGTRIILPPSFLRYLNKLPLHRSDSMITRRTRLDLLLDHVFLRANPSSSKALTLKTDLEWAYSGLPYPDQDYTCTCYGVPYYSIWYGPLEDLATNFVIVHTETPGYFDEGEVHVYMVESHFVKASVRIL</sequence>
<dbReference type="Proteomes" id="UP001215712">
    <property type="component" value="Unassembled WGS sequence"/>
</dbReference>
<reference evidence="1" key="2">
    <citation type="submission" date="2023-01" db="EMBL/GenBank/DDBJ databases">
        <authorList>
            <person name="Petersen C."/>
        </authorList>
    </citation>
    <scope>NUCLEOTIDE SEQUENCE</scope>
    <source>
        <strain evidence="1">IBT 17514</strain>
    </source>
</reference>
<evidence type="ECO:0000313" key="1">
    <source>
        <dbReference type="EMBL" id="KAJ5728397.1"/>
    </source>
</evidence>
<reference evidence="1" key="1">
    <citation type="journal article" date="2023" name="IMA Fungus">
        <title>Comparative genomic study of the Penicillium genus elucidates a diverse pangenome and 15 lateral gene transfer events.</title>
        <authorList>
            <person name="Petersen C."/>
            <person name="Sorensen T."/>
            <person name="Nielsen M.R."/>
            <person name="Sondergaard T.E."/>
            <person name="Sorensen J.L."/>
            <person name="Fitzpatrick D.A."/>
            <person name="Frisvad J.C."/>
            <person name="Nielsen K.L."/>
        </authorList>
    </citation>
    <scope>NUCLEOTIDE SEQUENCE</scope>
    <source>
        <strain evidence="1">IBT 17514</strain>
    </source>
</reference>
<organism evidence="1 2">
    <name type="scientific">Penicillium malachiteum</name>
    <dbReference type="NCBI Taxonomy" id="1324776"/>
    <lineage>
        <taxon>Eukaryota</taxon>
        <taxon>Fungi</taxon>
        <taxon>Dikarya</taxon>
        <taxon>Ascomycota</taxon>
        <taxon>Pezizomycotina</taxon>
        <taxon>Eurotiomycetes</taxon>
        <taxon>Eurotiomycetidae</taxon>
        <taxon>Eurotiales</taxon>
        <taxon>Aspergillaceae</taxon>
        <taxon>Penicillium</taxon>
    </lineage>
</organism>
<dbReference type="EMBL" id="JAQJAN010000005">
    <property type="protein sequence ID" value="KAJ5728397.1"/>
    <property type="molecule type" value="Genomic_DNA"/>
</dbReference>